<name>A0AA85GF95_9TREM</name>
<protein>
    <submittedName>
        <fullName evidence="3">Uncharacterized protein</fullName>
    </submittedName>
</protein>
<feature type="chain" id="PRO_5041723053" evidence="1">
    <location>
        <begin position="20"/>
        <end position="104"/>
    </location>
</feature>
<evidence type="ECO:0000313" key="2">
    <source>
        <dbReference type="Proteomes" id="UP000050792"/>
    </source>
</evidence>
<keyword evidence="2" id="KW-1185">Reference proteome</keyword>
<keyword evidence="1" id="KW-0732">Signal</keyword>
<proteinExistence type="predicted"/>
<accession>A0AA85GF95</accession>
<dbReference type="Proteomes" id="UP000050792">
    <property type="component" value="Unassembled WGS sequence"/>
</dbReference>
<reference evidence="2" key="1">
    <citation type="submission" date="2022-06" db="EMBL/GenBank/DDBJ databases">
        <authorList>
            <person name="Berger JAMES D."/>
            <person name="Berger JAMES D."/>
        </authorList>
    </citation>
    <scope>NUCLEOTIDE SEQUENCE [LARGE SCALE GENOMIC DNA]</scope>
</reference>
<reference evidence="3" key="2">
    <citation type="submission" date="2023-11" db="UniProtKB">
        <authorList>
            <consortium name="WormBaseParasite"/>
        </authorList>
    </citation>
    <scope>IDENTIFICATION</scope>
</reference>
<organism evidence="2 3">
    <name type="scientific">Schistosoma rodhaini</name>
    <dbReference type="NCBI Taxonomy" id="6188"/>
    <lineage>
        <taxon>Eukaryota</taxon>
        <taxon>Metazoa</taxon>
        <taxon>Spiralia</taxon>
        <taxon>Lophotrochozoa</taxon>
        <taxon>Platyhelminthes</taxon>
        <taxon>Trematoda</taxon>
        <taxon>Digenea</taxon>
        <taxon>Strigeidida</taxon>
        <taxon>Schistosomatoidea</taxon>
        <taxon>Schistosomatidae</taxon>
        <taxon>Schistosoma</taxon>
    </lineage>
</organism>
<feature type="signal peptide" evidence="1">
    <location>
        <begin position="1"/>
        <end position="19"/>
    </location>
</feature>
<sequence length="104" mass="11911">MFMIWKIFVLCMIVEFISSEPVPETVDSSHDTHDVSIQTDVDLDPRFLLLDLKREIERLKDTFNTVVAKINSIPPSSIATKYIHNGVLSSICIILTVYYHVKKS</sequence>
<evidence type="ECO:0000256" key="1">
    <source>
        <dbReference type="SAM" id="SignalP"/>
    </source>
</evidence>
<evidence type="ECO:0000313" key="3">
    <source>
        <dbReference type="WBParaSite" id="SRDH1_93100.1"/>
    </source>
</evidence>
<dbReference type="WBParaSite" id="SRDH1_93100.1">
    <property type="protein sequence ID" value="SRDH1_93100.1"/>
    <property type="gene ID" value="SRDH1_93100"/>
</dbReference>
<dbReference type="AlphaFoldDB" id="A0AA85GF95"/>